<keyword evidence="3" id="KW-1185">Reference proteome</keyword>
<proteinExistence type="predicted"/>
<evidence type="ECO:0000313" key="2">
    <source>
        <dbReference type="EMBL" id="KAI5072940.1"/>
    </source>
</evidence>
<gene>
    <name evidence="2" type="ORF">GOP47_0013046</name>
</gene>
<evidence type="ECO:0000256" key="1">
    <source>
        <dbReference type="SAM" id="MobiDB-lite"/>
    </source>
</evidence>
<dbReference type="OrthoDB" id="2005400at2759"/>
<reference evidence="2" key="1">
    <citation type="submission" date="2021-01" db="EMBL/GenBank/DDBJ databases">
        <title>Adiantum capillus-veneris genome.</title>
        <authorList>
            <person name="Fang Y."/>
            <person name="Liao Q."/>
        </authorList>
    </citation>
    <scope>NUCLEOTIDE SEQUENCE</scope>
    <source>
        <strain evidence="2">H3</strain>
        <tissue evidence="2">Leaf</tissue>
    </source>
</reference>
<protein>
    <submittedName>
        <fullName evidence="2">Uncharacterized protein</fullName>
    </submittedName>
</protein>
<comment type="caution">
    <text evidence="2">The sequence shown here is derived from an EMBL/GenBank/DDBJ whole genome shotgun (WGS) entry which is preliminary data.</text>
</comment>
<dbReference type="AlphaFoldDB" id="A0A9D4ZH44"/>
<dbReference type="Proteomes" id="UP000886520">
    <property type="component" value="Chromosome 12"/>
</dbReference>
<sequence>MLEEVEQVPTRSQKIQRSIFRVPPSLLAIAQEDEVIEYLKEEVSVLEPATRMTAKVQEPPRSEEEFDSSQSSSSALDTTSMWETDSMSSRYETYDVFHVDEVEKDVYELRASQLKVEDKYNTMQGLGQVLW</sequence>
<evidence type="ECO:0000313" key="3">
    <source>
        <dbReference type="Proteomes" id="UP000886520"/>
    </source>
</evidence>
<feature type="region of interest" description="Disordered" evidence="1">
    <location>
        <begin position="50"/>
        <end position="81"/>
    </location>
</feature>
<organism evidence="2 3">
    <name type="scientific">Adiantum capillus-veneris</name>
    <name type="common">Maidenhair fern</name>
    <dbReference type="NCBI Taxonomy" id="13818"/>
    <lineage>
        <taxon>Eukaryota</taxon>
        <taxon>Viridiplantae</taxon>
        <taxon>Streptophyta</taxon>
        <taxon>Embryophyta</taxon>
        <taxon>Tracheophyta</taxon>
        <taxon>Polypodiopsida</taxon>
        <taxon>Polypodiidae</taxon>
        <taxon>Polypodiales</taxon>
        <taxon>Pteridineae</taxon>
        <taxon>Pteridaceae</taxon>
        <taxon>Vittarioideae</taxon>
        <taxon>Adiantum</taxon>
    </lineage>
</organism>
<dbReference type="EMBL" id="JABFUD020000012">
    <property type="protein sequence ID" value="KAI5072940.1"/>
    <property type="molecule type" value="Genomic_DNA"/>
</dbReference>
<accession>A0A9D4ZH44</accession>
<name>A0A9D4ZH44_ADICA</name>